<feature type="transmembrane region" description="Helical" evidence="1">
    <location>
        <begin position="52"/>
        <end position="72"/>
    </location>
</feature>
<dbReference type="Pfam" id="PF10027">
    <property type="entry name" value="DUF2269"/>
    <property type="match status" value="1"/>
</dbReference>
<dbReference type="EMBL" id="FOLL01000017">
    <property type="protein sequence ID" value="SFC64611.1"/>
    <property type="molecule type" value="Genomic_DNA"/>
</dbReference>
<keyword evidence="1" id="KW-0472">Membrane</keyword>
<gene>
    <name evidence="2" type="ORF">SAMN05421747_11745</name>
</gene>
<feature type="transmembrane region" description="Helical" evidence="1">
    <location>
        <begin position="127"/>
        <end position="147"/>
    </location>
</feature>
<feature type="transmembrane region" description="Helical" evidence="1">
    <location>
        <begin position="6"/>
        <end position="27"/>
    </location>
</feature>
<feature type="transmembrane region" description="Helical" evidence="1">
    <location>
        <begin position="78"/>
        <end position="96"/>
    </location>
</feature>
<evidence type="ECO:0000313" key="3">
    <source>
        <dbReference type="Proteomes" id="UP000199577"/>
    </source>
</evidence>
<reference evidence="3" key="1">
    <citation type="submission" date="2016-10" db="EMBL/GenBank/DDBJ databases">
        <authorList>
            <person name="Varghese N."/>
            <person name="Submissions S."/>
        </authorList>
    </citation>
    <scope>NUCLEOTIDE SEQUENCE [LARGE SCALE GENOMIC DNA]</scope>
    <source>
        <strain evidence="3">DSM 22900</strain>
    </source>
</reference>
<dbReference type="STRING" id="623281.SAMN05421747_11745"/>
<proteinExistence type="predicted"/>
<sequence length="151" mass="17089">MDKILILLHLFAVIVFLGNIITEIRWLHKASKTGNKETIRFAITEIIKGDKVFTLPCVFVITATGSFVYNQFPILENRWLLFALTAYIISGIVYTLRVAPLQKKIAQLVADNSATLSSDYKRAYTSWNFWGLIALLTAAMSLIFTTIKFPL</sequence>
<dbReference type="AlphaFoldDB" id="A0A1I1KV49"/>
<dbReference type="Proteomes" id="UP000199577">
    <property type="component" value="Unassembled WGS sequence"/>
</dbReference>
<dbReference type="InterPro" id="IPR018729">
    <property type="entry name" value="DUF2269_transmembrane"/>
</dbReference>
<name>A0A1I1KV49_9SPHI</name>
<evidence type="ECO:0000313" key="2">
    <source>
        <dbReference type="EMBL" id="SFC64611.1"/>
    </source>
</evidence>
<dbReference type="RefSeq" id="WP_090974588.1">
    <property type="nucleotide sequence ID" value="NZ_FOLL01000017.1"/>
</dbReference>
<keyword evidence="1" id="KW-1133">Transmembrane helix</keyword>
<evidence type="ECO:0000256" key="1">
    <source>
        <dbReference type="SAM" id="Phobius"/>
    </source>
</evidence>
<protein>
    <submittedName>
        <fullName evidence="2">Predicted integral membrane protein</fullName>
    </submittedName>
</protein>
<dbReference type="OrthoDB" id="9786302at2"/>
<keyword evidence="3" id="KW-1185">Reference proteome</keyword>
<keyword evidence="1" id="KW-0812">Transmembrane</keyword>
<organism evidence="2 3">
    <name type="scientific">Parapedobacter composti</name>
    <dbReference type="NCBI Taxonomy" id="623281"/>
    <lineage>
        <taxon>Bacteria</taxon>
        <taxon>Pseudomonadati</taxon>
        <taxon>Bacteroidota</taxon>
        <taxon>Sphingobacteriia</taxon>
        <taxon>Sphingobacteriales</taxon>
        <taxon>Sphingobacteriaceae</taxon>
        <taxon>Parapedobacter</taxon>
    </lineage>
</organism>
<accession>A0A1I1KV49</accession>